<name>A0A0L8I4T6_OCTBM</name>
<evidence type="ECO:0000256" key="2">
    <source>
        <dbReference type="ARBA" id="ARBA00022801"/>
    </source>
</evidence>
<evidence type="ECO:0000259" key="3">
    <source>
        <dbReference type="Pfam" id="PF07910"/>
    </source>
</evidence>
<dbReference type="PANTHER" id="PTHR48153">
    <property type="entry name" value="UFM1-SPECIFIC PROTEASE 2"/>
    <property type="match status" value="1"/>
</dbReference>
<feature type="domain" description="UFSP1/2/DUB catalytic" evidence="3">
    <location>
        <begin position="16"/>
        <end position="198"/>
    </location>
</feature>
<dbReference type="InterPro" id="IPR038765">
    <property type="entry name" value="Papain-like_cys_pep_sf"/>
</dbReference>
<accession>A0A0L8I4T6</accession>
<dbReference type="STRING" id="37653.A0A0L8I4T6"/>
<dbReference type="EMBL" id="KQ416547">
    <property type="protein sequence ID" value="KOF96516.1"/>
    <property type="molecule type" value="Genomic_DNA"/>
</dbReference>
<keyword evidence="2" id="KW-0378">Hydrolase</keyword>
<reference evidence="4" key="1">
    <citation type="submission" date="2015-07" db="EMBL/GenBank/DDBJ databases">
        <title>MeaNS - Measles Nucleotide Surveillance Program.</title>
        <authorList>
            <person name="Tran T."/>
            <person name="Druce J."/>
        </authorList>
    </citation>
    <scope>NUCLEOTIDE SEQUENCE</scope>
    <source>
        <strain evidence="4">UCB-OBI-ISO-001</strain>
        <tissue evidence="4">Gonad</tissue>
    </source>
</reference>
<dbReference type="AlphaFoldDB" id="A0A0L8I4T6"/>
<dbReference type="GO" id="GO:0071567">
    <property type="term" value="F:deUFMylase activity"/>
    <property type="evidence" value="ECO:0007669"/>
    <property type="project" value="TreeGrafter"/>
</dbReference>
<dbReference type="Gene3D" id="3.90.70.130">
    <property type="match status" value="1"/>
</dbReference>
<dbReference type="PANTHER" id="PTHR48153:SF3">
    <property type="entry name" value="INACTIVE UFM1-SPECIFIC PROTEASE 1"/>
    <property type="match status" value="1"/>
</dbReference>
<organism evidence="4">
    <name type="scientific">Octopus bimaculoides</name>
    <name type="common">California two-spotted octopus</name>
    <dbReference type="NCBI Taxonomy" id="37653"/>
    <lineage>
        <taxon>Eukaryota</taxon>
        <taxon>Metazoa</taxon>
        <taxon>Spiralia</taxon>
        <taxon>Lophotrochozoa</taxon>
        <taxon>Mollusca</taxon>
        <taxon>Cephalopoda</taxon>
        <taxon>Coleoidea</taxon>
        <taxon>Octopodiformes</taxon>
        <taxon>Octopoda</taxon>
        <taxon>Incirrata</taxon>
        <taxon>Octopodidae</taxon>
        <taxon>Octopus</taxon>
    </lineage>
</organism>
<dbReference type="Pfam" id="PF07910">
    <property type="entry name" value="Peptidase_C78"/>
    <property type="match status" value="1"/>
</dbReference>
<comment type="similarity">
    <text evidence="1">Belongs to the peptidase C78 family.</text>
</comment>
<dbReference type="OMA" id="AISWIIN"/>
<dbReference type="OrthoDB" id="417506at2759"/>
<dbReference type="InterPro" id="IPR012462">
    <property type="entry name" value="UFSP1/2_DUB_cat"/>
</dbReference>
<sequence>MLLTNVHCHLDRPEQNVVLVKGDYQYYHYGCDGVNDTGWGCGYRTLQSLCSWITHQKSSRAVPSIKEIQEALVEMGDKPASFLGSKQWIGSLEVAMCLDYFYDVPGKILHVTDGYSLSNHLEELDRHFQNFGSPIMMGGDDDNSSKGIFGASRASEALLVLDPHFYGESVTEEKLIKNGWIKWKSLESFKGKSFYNLCLPQLKSNELQ</sequence>
<evidence type="ECO:0000256" key="1">
    <source>
        <dbReference type="ARBA" id="ARBA00008552"/>
    </source>
</evidence>
<dbReference type="SUPFAM" id="SSF54001">
    <property type="entry name" value="Cysteine proteinases"/>
    <property type="match status" value="1"/>
</dbReference>
<protein>
    <recommendedName>
        <fullName evidence="3">UFSP1/2/DUB catalytic domain-containing protein</fullName>
    </recommendedName>
</protein>
<proteinExistence type="inferred from homology"/>
<evidence type="ECO:0000313" key="4">
    <source>
        <dbReference type="EMBL" id="KOF96516.1"/>
    </source>
</evidence>
<gene>
    <name evidence="4" type="ORF">OCBIM_22034705mg</name>
</gene>